<name>A0A4R3K0A3_9PROT</name>
<evidence type="ECO:0000313" key="1">
    <source>
        <dbReference type="EMBL" id="TCS73291.1"/>
    </source>
</evidence>
<dbReference type="RefSeq" id="WP_165919089.1">
    <property type="nucleotide sequence ID" value="NZ_AP018721.1"/>
</dbReference>
<accession>A0A4R3K0A3</accession>
<comment type="caution">
    <text evidence="1">The sequence shown here is derived from an EMBL/GenBank/DDBJ whole genome shotgun (WGS) entry which is preliminary data.</text>
</comment>
<dbReference type="Proteomes" id="UP000295135">
    <property type="component" value="Unassembled WGS sequence"/>
</dbReference>
<proteinExistence type="predicted"/>
<dbReference type="EMBL" id="SLZY01000002">
    <property type="protein sequence ID" value="TCS73291.1"/>
    <property type="molecule type" value="Genomic_DNA"/>
</dbReference>
<reference evidence="1 2" key="1">
    <citation type="submission" date="2019-03" db="EMBL/GenBank/DDBJ databases">
        <title>Genomic Encyclopedia of Type Strains, Phase IV (KMG-IV): sequencing the most valuable type-strain genomes for metagenomic binning, comparative biology and taxonomic classification.</title>
        <authorList>
            <person name="Goeker M."/>
        </authorList>
    </citation>
    <scope>NUCLEOTIDE SEQUENCE [LARGE SCALE GENOMIC DNA]</scope>
    <source>
        <strain evidence="1 2">DSM 103923</strain>
    </source>
</reference>
<evidence type="ECO:0000313" key="2">
    <source>
        <dbReference type="Proteomes" id="UP000295135"/>
    </source>
</evidence>
<dbReference type="AlphaFoldDB" id="A0A4R3K0A3"/>
<gene>
    <name evidence="1" type="ORF">EDC61_10260</name>
</gene>
<keyword evidence="2" id="KW-1185">Reference proteome</keyword>
<sequence>MAQGNNTAKCPKCGEGHSFLVSTVNGSQVVVCKKCSNMFKVEIKKGQFTGRIL</sequence>
<protein>
    <submittedName>
        <fullName evidence="1">Uncharacterized protein</fullName>
    </submittedName>
</protein>
<organism evidence="1 2">
    <name type="scientific">Sulfuritortus calidifontis</name>
    <dbReference type="NCBI Taxonomy" id="1914471"/>
    <lineage>
        <taxon>Bacteria</taxon>
        <taxon>Pseudomonadati</taxon>
        <taxon>Pseudomonadota</taxon>
        <taxon>Betaproteobacteria</taxon>
        <taxon>Nitrosomonadales</taxon>
        <taxon>Thiobacillaceae</taxon>
        <taxon>Sulfuritortus</taxon>
    </lineage>
</organism>